<dbReference type="FunFam" id="3.40.50.720:FF:000336">
    <property type="entry name" value="Aldehyde reductase"/>
    <property type="match status" value="1"/>
</dbReference>
<name>A0A368C4N9_9GAMM</name>
<evidence type="ECO:0000313" key="4">
    <source>
        <dbReference type="EMBL" id="RCL44483.1"/>
    </source>
</evidence>
<dbReference type="InterPro" id="IPR001509">
    <property type="entry name" value="Epimerase_deHydtase"/>
</dbReference>
<dbReference type="InterPro" id="IPR050425">
    <property type="entry name" value="NAD(P)_dehydrat-like"/>
</dbReference>
<proteinExistence type="inferred from homology"/>
<dbReference type="PANTHER" id="PTHR10366:SF564">
    <property type="entry name" value="STEROL-4-ALPHA-CARBOXYLATE 3-DEHYDROGENASE, DECARBOXYLATING"/>
    <property type="match status" value="1"/>
</dbReference>
<dbReference type="AlphaFoldDB" id="A0A368C4N9"/>
<evidence type="ECO:0000256" key="2">
    <source>
        <dbReference type="ARBA" id="ARBA00023445"/>
    </source>
</evidence>
<protein>
    <submittedName>
        <fullName evidence="4">Aldehyde reductase</fullName>
    </submittedName>
</protein>
<feature type="domain" description="NAD-dependent epimerase/dehydratase" evidence="3">
    <location>
        <begin position="4"/>
        <end position="240"/>
    </location>
</feature>
<dbReference type="PANTHER" id="PTHR10366">
    <property type="entry name" value="NAD DEPENDENT EPIMERASE/DEHYDRATASE"/>
    <property type="match status" value="1"/>
</dbReference>
<dbReference type="GO" id="GO:0016616">
    <property type="term" value="F:oxidoreductase activity, acting on the CH-OH group of donors, NAD or NADP as acceptor"/>
    <property type="evidence" value="ECO:0007669"/>
    <property type="project" value="TreeGrafter"/>
</dbReference>
<evidence type="ECO:0000259" key="3">
    <source>
        <dbReference type="Pfam" id="PF01370"/>
    </source>
</evidence>
<dbReference type="EMBL" id="QOPI01000015">
    <property type="protein sequence ID" value="RCL44483.1"/>
    <property type="molecule type" value="Genomic_DNA"/>
</dbReference>
<dbReference type="Gene3D" id="3.40.50.720">
    <property type="entry name" value="NAD(P)-binding Rossmann-like Domain"/>
    <property type="match status" value="1"/>
</dbReference>
<dbReference type="Proteomes" id="UP000252915">
    <property type="component" value="Unassembled WGS sequence"/>
</dbReference>
<reference evidence="4 5" key="1">
    <citation type="journal article" date="2018" name="Microbiome">
        <title>Fine metagenomic profile of the Mediterranean stratified and mixed water columns revealed by assembly and recruitment.</title>
        <authorList>
            <person name="Haro-Moreno J.M."/>
            <person name="Lopez-Perez M."/>
            <person name="De La Torre J.R."/>
            <person name="Picazo A."/>
            <person name="Camacho A."/>
            <person name="Rodriguez-Valera F."/>
        </authorList>
    </citation>
    <scope>NUCLEOTIDE SEQUENCE [LARGE SCALE GENOMIC DNA]</scope>
    <source>
        <strain evidence="4">MED-G78</strain>
    </source>
</reference>
<dbReference type="SUPFAM" id="SSF51735">
    <property type="entry name" value="NAD(P)-binding Rossmann-fold domains"/>
    <property type="match status" value="1"/>
</dbReference>
<organism evidence="4 5">
    <name type="scientific">SAR86 cluster bacterium</name>
    <dbReference type="NCBI Taxonomy" id="2030880"/>
    <lineage>
        <taxon>Bacteria</taxon>
        <taxon>Pseudomonadati</taxon>
        <taxon>Pseudomonadota</taxon>
        <taxon>Gammaproteobacteria</taxon>
        <taxon>SAR86 cluster</taxon>
    </lineage>
</organism>
<evidence type="ECO:0000256" key="1">
    <source>
        <dbReference type="ARBA" id="ARBA00023002"/>
    </source>
</evidence>
<dbReference type="CDD" id="cd05227">
    <property type="entry name" value="AR_SDR_e"/>
    <property type="match status" value="1"/>
</dbReference>
<dbReference type="InterPro" id="IPR036291">
    <property type="entry name" value="NAD(P)-bd_dom_sf"/>
</dbReference>
<keyword evidence="1" id="KW-0560">Oxidoreductase</keyword>
<comment type="similarity">
    <text evidence="2">Belongs to the NAD(P)-dependent epimerase/dehydratase family. Dihydroflavonol-4-reductase subfamily.</text>
</comment>
<sequence length="332" mass="35902">MEKVLVSGVSGFIGMHCAKQLLDKGYKVVGTTRSASKHDEVMAAIGHENLSLVNADLLSDENWDSAIEGCDYVLHVASPVMMGEPENEDVLVKPAREGTMRVVQLAAKHKVKRVVITSSVAAVSYGPHHHKNHFDDTDWSDINDPGIPSYNKSKTVAEKAARDYVAGLSGEDKLEICTMHPALVVGPSLSSDIGESNIVVKRMLDGSTPGTPKLHMGFVDVRDVAEMHVAAMTAEGAAGQRFILSESSMWMSEMATVLREAGFDKAPKRNIPNFLLKIIAMFDKDLAGTIPLLGRVGTYDISKTKDILGWQPTKAADAIVNTAEHLKTKGLI</sequence>
<dbReference type="Pfam" id="PF01370">
    <property type="entry name" value="Epimerase"/>
    <property type="match status" value="1"/>
</dbReference>
<accession>A0A368C4N9</accession>
<comment type="caution">
    <text evidence="4">The sequence shown here is derived from an EMBL/GenBank/DDBJ whole genome shotgun (WGS) entry which is preliminary data.</text>
</comment>
<evidence type="ECO:0000313" key="5">
    <source>
        <dbReference type="Proteomes" id="UP000252915"/>
    </source>
</evidence>
<gene>
    <name evidence="4" type="ORF">DBW92_03175</name>
</gene>